<dbReference type="AlphaFoldDB" id="A0A0R3PU52"/>
<dbReference type="CDD" id="cd14686">
    <property type="entry name" value="bZIP"/>
    <property type="match status" value="1"/>
</dbReference>
<evidence type="ECO:0000313" key="3">
    <source>
        <dbReference type="EMBL" id="VDM60971.1"/>
    </source>
</evidence>
<name>A0A0R3PU52_ANGCS</name>
<keyword evidence="4" id="KW-1185">Reference proteome</keyword>
<evidence type="ECO:0000256" key="2">
    <source>
        <dbReference type="SAM" id="MobiDB-lite"/>
    </source>
</evidence>
<feature type="region of interest" description="Disordered" evidence="2">
    <location>
        <begin position="87"/>
        <end position="137"/>
    </location>
</feature>
<protein>
    <submittedName>
        <fullName evidence="5">BZIP domain-containing protein</fullName>
    </submittedName>
</protein>
<reference evidence="3 4" key="2">
    <citation type="submission" date="2018-11" db="EMBL/GenBank/DDBJ databases">
        <authorList>
            <consortium name="Pathogen Informatics"/>
        </authorList>
    </citation>
    <scope>NUCLEOTIDE SEQUENCE [LARGE SCALE GENOMIC DNA]</scope>
    <source>
        <strain evidence="3 4">Costa Rica</strain>
    </source>
</reference>
<keyword evidence="1" id="KW-0175">Coiled coil</keyword>
<dbReference type="Proteomes" id="UP000267027">
    <property type="component" value="Unassembled WGS sequence"/>
</dbReference>
<reference evidence="5" key="1">
    <citation type="submission" date="2017-02" db="UniProtKB">
        <authorList>
            <consortium name="WormBaseParasite"/>
        </authorList>
    </citation>
    <scope>IDENTIFICATION</scope>
</reference>
<accession>A0A0R3PU52</accession>
<evidence type="ECO:0000256" key="1">
    <source>
        <dbReference type="SAM" id="Coils"/>
    </source>
</evidence>
<sequence>MSMNANQDSVVRYLVQYQEHLLMEDTDESAGLVDERINVGEDGVSDFDSFIFDEIPSYGNIDPTHSPFCFSEHKTWSFADSVHDDSAVNVSNEGGSINRPVHHEEHPYAKPAGKSSRRGRPEKVTSTSSSVHYSRKYRQRQKNEVLTCKAELGRLTEENKFLCAENRRLTARFSRLNESVDGVGNMVDGHACTCRDTLPTLHFCGFSNDKDSTDDVSDVRSSIPH</sequence>
<feature type="coiled-coil region" evidence="1">
    <location>
        <begin position="138"/>
        <end position="172"/>
    </location>
</feature>
<dbReference type="EMBL" id="UYYA01004288">
    <property type="protein sequence ID" value="VDM60971.1"/>
    <property type="molecule type" value="Genomic_DNA"/>
</dbReference>
<evidence type="ECO:0000313" key="5">
    <source>
        <dbReference type="WBParaSite" id="ACOC_0000938501-mRNA-1"/>
    </source>
</evidence>
<gene>
    <name evidence="3" type="ORF">ACOC_LOCUS9386</name>
</gene>
<dbReference type="OrthoDB" id="5893180at2759"/>
<dbReference type="WBParaSite" id="ACOC_0000938501-mRNA-1">
    <property type="protein sequence ID" value="ACOC_0000938501-mRNA-1"/>
    <property type="gene ID" value="ACOC_0000938501"/>
</dbReference>
<proteinExistence type="predicted"/>
<evidence type="ECO:0000313" key="4">
    <source>
        <dbReference type="Proteomes" id="UP000267027"/>
    </source>
</evidence>
<organism evidence="5">
    <name type="scientific">Angiostrongylus costaricensis</name>
    <name type="common">Nematode worm</name>
    <dbReference type="NCBI Taxonomy" id="334426"/>
    <lineage>
        <taxon>Eukaryota</taxon>
        <taxon>Metazoa</taxon>
        <taxon>Ecdysozoa</taxon>
        <taxon>Nematoda</taxon>
        <taxon>Chromadorea</taxon>
        <taxon>Rhabditida</taxon>
        <taxon>Rhabditina</taxon>
        <taxon>Rhabditomorpha</taxon>
        <taxon>Strongyloidea</taxon>
        <taxon>Metastrongylidae</taxon>
        <taxon>Angiostrongylus</taxon>
    </lineage>
</organism>